<name>A0A1G6I149_9BACT</name>
<keyword evidence="2" id="KW-1185">Reference proteome</keyword>
<dbReference type="OrthoDB" id="9773403at2"/>
<dbReference type="SUPFAM" id="SSF53067">
    <property type="entry name" value="Actin-like ATPase domain"/>
    <property type="match status" value="2"/>
</dbReference>
<dbReference type="AlphaFoldDB" id="A0A1G6I149"/>
<dbReference type="InterPro" id="IPR050696">
    <property type="entry name" value="FtsA/MreB"/>
</dbReference>
<dbReference type="Proteomes" id="UP000199411">
    <property type="component" value="Unassembled WGS sequence"/>
</dbReference>
<accession>A0A1G6I149</accession>
<dbReference type="EMBL" id="FMYU01000001">
    <property type="protein sequence ID" value="SDC00181.1"/>
    <property type="molecule type" value="Genomic_DNA"/>
</dbReference>
<dbReference type="PANTHER" id="PTHR32432:SF3">
    <property type="entry name" value="ETHANOLAMINE UTILIZATION PROTEIN EUTJ"/>
    <property type="match status" value="1"/>
</dbReference>
<dbReference type="CDD" id="cd24049">
    <property type="entry name" value="ASKHA_NBD_PilM"/>
    <property type="match status" value="1"/>
</dbReference>
<evidence type="ECO:0000313" key="1">
    <source>
        <dbReference type="EMBL" id="SDC00181.1"/>
    </source>
</evidence>
<dbReference type="RefSeq" id="WP_092127507.1">
    <property type="nucleotide sequence ID" value="NZ_FMYU01000001.1"/>
</dbReference>
<proteinExistence type="predicted"/>
<protein>
    <submittedName>
        <fullName evidence="1">Type IV pilus assembly protein PilM</fullName>
    </submittedName>
</protein>
<dbReference type="Gene3D" id="3.30.1490.300">
    <property type="match status" value="1"/>
</dbReference>
<organism evidence="1 2">
    <name type="scientific">Desulfurella multipotens</name>
    <dbReference type="NCBI Taxonomy" id="79269"/>
    <lineage>
        <taxon>Bacteria</taxon>
        <taxon>Pseudomonadati</taxon>
        <taxon>Campylobacterota</taxon>
        <taxon>Desulfurellia</taxon>
        <taxon>Desulfurellales</taxon>
        <taxon>Desulfurellaceae</taxon>
        <taxon>Desulfurella</taxon>
    </lineage>
</organism>
<dbReference type="NCBIfam" id="TIGR01175">
    <property type="entry name" value="pilM"/>
    <property type="match status" value="1"/>
</dbReference>
<evidence type="ECO:0000313" key="2">
    <source>
        <dbReference type="Proteomes" id="UP000199411"/>
    </source>
</evidence>
<dbReference type="PANTHER" id="PTHR32432">
    <property type="entry name" value="CELL DIVISION PROTEIN FTSA-RELATED"/>
    <property type="match status" value="1"/>
</dbReference>
<dbReference type="InterPro" id="IPR005883">
    <property type="entry name" value="PilM"/>
</dbReference>
<dbReference type="Gene3D" id="3.30.420.40">
    <property type="match status" value="2"/>
</dbReference>
<dbReference type="Pfam" id="PF11104">
    <property type="entry name" value="PilM_2"/>
    <property type="match status" value="1"/>
</dbReference>
<dbReference type="PIRSF" id="PIRSF019169">
    <property type="entry name" value="PilM"/>
    <property type="match status" value="1"/>
</dbReference>
<sequence>MASKNLVGLDIGSKFTKIVQLKEKSGVKFLINAQLISTPQDLNMEDSVAMKDFLSLLATSNNLKNKPIAYALNISECIARYLTIPMVDESEIEQAIMWEAEQYIPFKLDKVNVNYQILNIDQKNKNIKVLIVAAKKEKIEFLKEVFSKAKLKLECVDVDIFSTINTYLENAPEKNKLVFILNVGAKSTKLALLDSTEPIYFSYIDFSLDSIVLDIASKLSISESESLNMLLSKDKDPHLISIIESNLINLQNELSNVLNFNFSLIADRHIDNFVLAGGACSIDEIATYLATVFNIGVIKLNPFETLTIQDPNFNIDNKYLFDVALGLALRKA</sequence>
<reference evidence="2" key="1">
    <citation type="submission" date="2016-10" db="EMBL/GenBank/DDBJ databases">
        <authorList>
            <person name="Varghese N."/>
            <person name="Submissions S."/>
        </authorList>
    </citation>
    <scope>NUCLEOTIDE SEQUENCE [LARGE SCALE GENOMIC DNA]</scope>
    <source>
        <strain evidence="2">DSM 8415</strain>
    </source>
</reference>
<gene>
    <name evidence="1" type="ORF">SAMN05660835_00185</name>
</gene>
<dbReference type="InterPro" id="IPR043129">
    <property type="entry name" value="ATPase_NBD"/>
</dbReference>